<sequence length="205" mass="22413">MTAGALARLVRDAAGRRAEEAADRCELCRAVLDGEHRHLLDTARQELLCACRACALLFADRAAGGGAYRLVPRRRVRLPAVATRALGVPVGLAFFVTGREEGQGQGQEKVTAHYPGPAGAVRWEADPVAWREAVAGVPRLATLEHDVEALLVNTARGLRHHWIVPVDDCFRVVALVRREWRGLSGGDRVWPAVERFFGGLTERDP</sequence>
<proteinExistence type="predicted"/>
<dbReference type="RefSeq" id="WP_190133031.1">
    <property type="nucleotide sequence ID" value="NZ_BNBD01000021.1"/>
</dbReference>
<name>A0A919B8I2_9ACTN</name>
<dbReference type="Pfam" id="PF19372">
    <property type="entry name" value="DUF5947"/>
    <property type="match status" value="1"/>
</dbReference>
<dbReference type="AlphaFoldDB" id="A0A919B8I2"/>
<accession>A0A919B8I2</accession>
<dbReference type="InterPro" id="IPR045991">
    <property type="entry name" value="DUF5947"/>
</dbReference>
<gene>
    <name evidence="1" type="ORF">GCM10010218_61300</name>
</gene>
<protein>
    <submittedName>
        <fullName evidence="1">Uncharacterized protein</fullName>
    </submittedName>
</protein>
<reference evidence="1" key="2">
    <citation type="submission" date="2020-09" db="EMBL/GenBank/DDBJ databases">
        <authorList>
            <person name="Sun Q."/>
            <person name="Ohkuma M."/>
        </authorList>
    </citation>
    <scope>NUCLEOTIDE SEQUENCE</scope>
    <source>
        <strain evidence="1">JCM 4059</strain>
    </source>
</reference>
<evidence type="ECO:0000313" key="2">
    <source>
        <dbReference type="Proteomes" id="UP000638313"/>
    </source>
</evidence>
<organism evidence="1 2">
    <name type="scientific">Streptomyces mashuensis</name>
    <dbReference type="NCBI Taxonomy" id="33904"/>
    <lineage>
        <taxon>Bacteria</taxon>
        <taxon>Bacillati</taxon>
        <taxon>Actinomycetota</taxon>
        <taxon>Actinomycetes</taxon>
        <taxon>Kitasatosporales</taxon>
        <taxon>Streptomycetaceae</taxon>
        <taxon>Streptomyces</taxon>
    </lineage>
</organism>
<dbReference type="Proteomes" id="UP000638313">
    <property type="component" value="Unassembled WGS sequence"/>
</dbReference>
<dbReference type="EMBL" id="BNBD01000021">
    <property type="protein sequence ID" value="GHF71808.1"/>
    <property type="molecule type" value="Genomic_DNA"/>
</dbReference>
<comment type="caution">
    <text evidence="1">The sequence shown here is derived from an EMBL/GenBank/DDBJ whole genome shotgun (WGS) entry which is preliminary data.</text>
</comment>
<evidence type="ECO:0000313" key="1">
    <source>
        <dbReference type="EMBL" id="GHF71808.1"/>
    </source>
</evidence>
<reference evidence="1" key="1">
    <citation type="journal article" date="2014" name="Int. J. Syst. Evol. Microbiol.">
        <title>Complete genome sequence of Corynebacterium casei LMG S-19264T (=DSM 44701T), isolated from a smear-ripened cheese.</title>
        <authorList>
            <consortium name="US DOE Joint Genome Institute (JGI-PGF)"/>
            <person name="Walter F."/>
            <person name="Albersmeier A."/>
            <person name="Kalinowski J."/>
            <person name="Ruckert C."/>
        </authorList>
    </citation>
    <scope>NUCLEOTIDE SEQUENCE</scope>
    <source>
        <strain evidence="1">JCM 4059</strain>
    </source>
</reference>
<keyword evidence="2" id="KW-1185">Reference proteome</keyword>